<feature type="region of interest" description="Disordered" evidence="1">
    <location>
        <begin position="306"/>
        <end position="325"/>
    </location>
</feature>
<protein>
    <submittedName>
        <fullName evidence="2">Major capsid protein</fullName>
    </submittedName>
</protein>
<organism evidence="2">
    <name type="scientific">virus sp. ctuWX8</name>
    <dbReference type="NCBI Taxonomy" id="2826816"/>
    <lineage>
        <taxon>Viruses</taxon>
    </lineage>
</organism>
<evidence type="ECO:0000256" key="1">
    <source>
        <dbReference type="SAM" id="MobiDB-lite"/>
    </source>
</evidence>
<sequence>MGLNKQVWTTQLMGNFYPESSFLRYVKDFSTLVDNDIINMAEAGVDPDVLVNNTTYPIKVVQRVDKPISIELDLFETENTLVRRPEVIEYSYDQLESVIMGHRSQLRAATAAKAAHAFAPQKDSVFTPVIITTGEATFGGRKRLTIADILLLKERFDDANIPFEDRYLVLNPKHLSDLILFDVKAFKDITDITNGQPKKFAGFNILQTSCTATYNNTTWEKVEFDAEKADTDTFCSFAFQKDEVMKADGQVHLYERFDDPEERGTILGFDKRFIALPIRSKGIGAIVSDGAGGVTTYNLRKQIKVTKKAEEEKDTSSGGSESELE</sequence>
<reference evidence="2" key="1">
    <citation type="journal article" date="2021" name="Proc. Natl. Acad. Sci. U.S.A.">
        <title>A Catalog of Tens of Thousands of Viruses from Human Metagenomes Reveals Hidden Associations with Chronic Diseases.</title>
        <authorList>
            <person name="Tisza M.J."/>
            <person name="Buck C.B."/>
        </authorList>
    </citation>
    <scope>NUCLEOTIDE SEQUENCE</scope>
    <source>
        <strain evidence="2">CtuWX8</strain>
    </source>
</reference>
<name>A0A8S5R7U0_9VIRU</name>
<accession>A0A8S5R7U0</accession>
<evidence type="ECO:0000313" key="2">
    <source>
        <dbReference type="EMBL" id="DAE27202.1"/>
    </source>
</evidence>
<dbReference type="EMBL" id="BK015831">
    <property type="protein sequence ID" value="DAE27202.1"/>
    <property type="molecule type" value="Genomic_DNA"/>
</dbReference>
<feature type="compositionally biased region" description="Polar residues" evidence="1">
    <location>
        <begin position="316"/>
        <end position="325"/>
    </location>
</feature>
<proteinExistence type="predicted"/>